<organism evidence="1 2">
    <name type="scientific">Desulfofundulus australicus DSM 11792</name>
    <dbReference type="NCBI Taxonomy" id="1121425"/>
    <lineage>
        <taxon>Bacteria</taxon>
        <taxon>Bacillati</taxon>
        <taxon>Bacillota</taxon>
        <taxon>Clostridia</taxon>
        <taxon>Eubacteriales</taxon>
        <taxon>Peptococcaceae</taxon>
        <taxon>Desulfofundulus</taxon>
    </lineage>
</organism>
<protein>
    <submittedName>
        <fullName evidence="1">Uncharacterized protein</fullName>
    </submittedName>
</protein>
<dbReference type="Proteomes" id="UP000184196">
    <property type="component" value="Unassembled WGS sequence"/>
</dbReference>
<gene>
    <name evidence="1" type="ORF">SAMN02745218_01745</name>
</gene>
<dbReference type="AlphaFoldDB" id="A0A1M5A0R6"/>
<name>A0A1M5A0R6_9FIRM</name>
<dbReference type="EMBL" id="FQUW01000019">
    <property type="protein sequence ID" value="SHF23707.1"/>
    <property type="molecule type" value="Genomic_DNA"/>
</dbReference>
<evidence type="ECO:0000313" key="1">
    <source>
        <dbReference type="EMBL" id="SHF23707.1"/>
    </source>
</evidence>
<sequence>MCGSGLGESGFDTLLAQVQAELSSRDGRITRLAPLRSVGDRVHLQVCLCDGGRPEFCLPVALPLRAVQERDVGSLASQILWATEHGLRVAIVEPLESSRSFRITA</sequence>
<evidence type="ECO:0000313" key="2">
    <source>
        <dbReference type="Proteomes" id="UP000184196"/>
    </source>
</evidence>
<keyword evidence="2" id="KW-1185">Reference proteome</keyword>
<reference evidence="2" key="1">
    <citation type="submission" date="2016-11" db="EMBL/GenBank/DDBJ databases">
        <authorList>
            <person name="Varghese N."/>
            <person name="Submissions S."/>
        </authorList>
    </citation>
    <scope>NUCLEOTIDE SEQUENCE [LARGE SCALE GENOMIC DNA]</scope>
    <source>
        <strain evidence="2">DSM 11792</strain>
    </source>
</reference>
<proteinExistence type="predicted"/>
<dbReference type="RefSeq" id="WP_073165208.1">
    <property type="nucleotide sequence ID" value="NZ_FQUW01000019.1"/>
</dbReference>
<dbReference type="OrthoDB" id="1807802at2"/>
<accession>A0A1M5A0R6</accession>